<dbReference type="PANTHER" id="PTHR24104:SF25">
    <property type="entry name" value="PROTEIN LIN-41"/>
    <property type="match status" value="1"/>
</dbReference>
<feature type="repeat" description="NHL" evidence="2">
    <location>
        <begin position="226"/>
        <end position="256"/>
    </location>
</feature>
<dbReference type="Pfam" id="PF01436">
    <property type="entry name" value="NHL"/>
    <property type="match status" value="1"/>
</dbReference>
<dbReference type="PANTHER" id="PTHR24104">
    <property type="entry name" value="E3 UBIQUITIN-PROTEIN LIGASE NHLRC1-RELATED"/>
    <property type="match status" value="1"/>
</dbReference>
<dbReference type="Gene3D" id="2.40.10.500">
    <property type="match status" value="1"/>
</dbReference>
<dbReference type="GO" id="GO:0008270">
    <property type="term" value="F:zinc ion binding"/>
    <property type="evidence" value="ECO:0007669"/>
    <property type="project" value="UniProtKB-KW"/>
</dbReference>
<keyword evidence="1" id="KW-0677">Repeat</keyword>
<dbReference type="Gene3D" id="2.120.10.30">
    <property type="entry name" value="TolB, C-terminal domain"/>
    <property type="match status" value="2"/>
</dbReference>
<organism evidence="3 4">
    <name type="scientific">Pelovirga terrestris</name>
    <dbReference type="NCBI Taxonomy" id="2771352"/>
    <lineage>
        <taxon>Bacteria</taxon>
        <taxon>Pseudomonadati</taxon>
        <taxon>Thermodesulfobacteriota</taxon>
        <taxon>Desulfuromonadia</taxon>
        <taxon>Geobacterales</taxon>
        <taxon>Geobacteraceae</taxon>
        <taxon>Pelovirga</taxon>
    </lineage>
</organism>
<name>A0A8J6UID2_9BACT</name>
<dbReference type="InterPro" id="IPR050952">
    <property type="entry name" value="TRIM-NHL_E3_ligases"/>
</dbReference>
<dbReference type="InterPro" id="IPR001258">
    <property type="entry name" value="NHL_repeat"/>
</dbReference>
<evidence type="ECO:0000313" key="3">
    <source>
        <dbReference type="EMBL" id="MBD1400680.1"/>
    </source>
</evidence>
<feature type="repeat" description="NHL" evidence="2">
    <location>
        <begin position="263"/>
        <end position="303"/>
    </location>
</feature>
<dbReference type="AlphaFoldDB" id="A0A8J6UID2"/>
<dbReference type="SUPFAM" id="SSF101898">
    <property type="entry name" value="NHL repeat"/>
    <property type="match status" value="1"/>
</dbReference>
<evidence type="ECO:0000256" key="2">
    <source>
        <dbReference type="PROSITE-ProRule" id="PRU00504"/>
    </source>
</evidence>
<dbReference type="Proteomes" id="UP000632828">
    <property type="component" value="Unassembled WGS sequence"/>
</dbReference>
<dbReference type="Pfam" id="PF17170">
    <property type="entry name" value="DUF5128"/>
    <property type="match status" value="1"/>
</dbReference>
<accession>A0A8J6UID2</accession>
<keyword evidence="4" id="KW-1185">Reference proteome</keyword>
<gene>
    <name evidence="3" type="ORF">ICT70_08370</name>
</gene>
<sequence>MTCRSEHSFMSHSRRLIRLALLSMLFIGGCLAPAPPVSHDAGYLRWPAAPEIARITYLHSLSAPTDLNIRGPLMQRLWRGLSGHQEPPMERPHGVAGDGNGGIYVVNKATRALHLFDPGTDRYQLLPATQTGLRMPIDIAIDASRQRFFVSDAEAGLVRIFARDKGRALGAISHPELKRPTGMAIHPQTAELLVVDTEQATIMRIDLDTLQLKGHIGASGEKEGLFNGPVAVAVGPQGRIHVVDSLNHRIQVFSAAGEFLLAFGSAGMGPGYFSRPKAIGVDSEGNIHVLDTLFDNIQVFDPDGRLLMAYGEPGQAPGQFWLPSGLFIDAHDRIYVADTYNDRVQIFQFLAGGELP</sequence>
<dbReference type="InterPro" id="IPR011042">
    <property type="entry name" value="6-blade_b-propeller_TolB-like"/>
</dbReference>
<evidence type="ECO:0000256" key="1">
    <source>
        <dbReference type="ARBA" id="ARBA00022737"/>
    </source>
</evidence>
<dbReference type="EMBL" id="JACWUN010000008">
    <property type="protein sequence ID" value="MBD1400680.1"/>
    <property type="molecule type" value="Genomic_DNA"/>
</dbReference>
<feature type="repeat" description="NHL" evidence="2">
    <location>
        <begin position="311"/>
        <end position="350"/>
    </location>
</feature>
<protein>
    <submittedName>
        <fullName evidence="3">6-bladed beta-propeller</fullName>
    </submittedName>
</protein>
<evidence type="ECO:0000313" key="4">
    <source>
        <dbReference type="Proteomes" id="UP000632828"/>
    </source>
</evidence>
<dbReference type="PROSITE" id="PS51125">
    <property type="entry name" value="NHL"/>
    <property type="match status" value="3"/>
</dbReference>
<dbReference type="PROSITE" id="PS51257">
    <property type="entry name" value="PROKAR_LIPOPROTEIN"/>
    <property type="match status" value="1"/>
</dbReference>
<comment type="caution">
    <text evidence="3">The sequence shown here is derived from an EMBL/GenBank/DDBJ whole genome shotgun (WGS) entry which is preliminary data.</text>
</comment>
<reference evidence="3" key="1">
    <citation type="submission" date="2020-09" db="EMBL/GenBank/DDBJ databases">
        <title>Pelobacter alkaliphilus sp. nov., a novel anaerobic arsenate-reducing bacterium from terrestrial mud volcano.</title>
        <authorList>
            <person name="Khomyakova M.A."/>
            <person name="Merkel A.Y."/>
            <person name="Slobodkin A.I."/>
        </authorList>
    </citation>
    <scope>NUCLEOTIDE SEQUENCE</scope>
    <source>
        <strain evidence="3">M08fum</strain>
    </source>
</reference>
<proteinExistence type="predicted"/>